<comment type="similarity">
    <text evidence="2">Belongs to the FIP1 family.</text>
</comment>
<evidence type="ECO:0000256" key="2">
    <source>
        <dbReference type="ARBA" id="ARBA00007459"/>
    </source>
</evidence>
<proteinExistence type="inferred from homology"/>
<evidence type="ECO:0000313" key="8">
    <source>
        <dbReference type="Proteomes" id="UP000475862"/>
    </source>
</evidence>
<evidence type="ECO:0000256" key="1">
    <source>
        <dbReference type="ARBA" id="ARBA00004123"/>
    </source>
</evidence>
<evidence type="ECO:0000313" key="7">
    <source>
        <dbReference type="EMBL" id="KAE9543864.1"/>
    </source>
</evidence>
<evidence type="ECO:0000256" key="3">
    <source>
        <dbReference type="ARBA" id="ARBA00022664"/>
    </source>
</evidence>
<dbReference type="Pfam" id="PF05182">
    <property type="entry name" value="Fip1"/>
    <property type="match status" value="1"/>
</dbReference>
<keyword evidence="3" id="KW-0507">mRNA processing</keyword>
<dbReference type="OrthoDB" id="1917198at2759"/>
<dbReference type="PANTHER" id="PTHR13484:SF0">
    <property type="entry name" value="PRE-MRNA 3'-END-PROCESSING FACTOR FIP1"/>
    <property type="match status" value="1"/>
</dbReference>
<reference evidence="7 8" key="1">
    <citation type="submission" date="2019-08" db="EMBL/GenBank/DDBJ databases">
        <title>The genome of the soybean aphid Biotype 1, its phylome, world population structure and adaptation to the North American continent.</title>
        <authorList>
            <person name="Giordano R."/>
            <person name="Donthu R.K."/>
            <person name="Hernandez A.G."/>
            <person name="Wright C.L."/>
            <person name="Zimin A.V."/>
        </authorList>
    </citation>
    <scope>NUCLEOTIDE SEQUENCE [LARGE SCALE GENOMIC DNA]</scope>
    <source>
        <tissue evidence="7">Whole aphids</tissue>
    </source>
</reference>
<dbReference type="GO" id="GO:0005847">
    <property type="term" value="C:mRNA cleavage and polyadenylation specificity factor complex"/>
    <property type="evidence" value="ECO:0007669"/>
    <property type="project" value="TreeGrafter"/>
</dbReference>
<evidence type="ECO:0000256" key="5">
    <source>
        <dbReference type="SAM" id="MobiDB-lite"/>
    </source>
</evidence>
<sequence>MSDNGDDDQWLYGDSNSNLDPVGALVEDIKPAKPPGILEDEEARLMEFLANPGPGSIDVLPTVKELNDEDPNRPRSPETFLGGPGIQAEALVNPTDDLFETNQLETATEVDINISEKVAEENNEDKQISSEDSEEDSDDDIVVAAGNFTLSSMENNMVSLSQQNNASPSTAGINLKRNNLLTLTNIPGISSGNKHQGKFNVEDFESMGTINGVPAHEYSIETTEEKPWLKPGADITDYFNYGFNENTWLAYCERQRKMRCNESLVGMSTLAMHNQQVSISATNNNLIPTLDVKTSSTKFQPPSIPPKENTIEVMTAERREYSRKHFSTPDLSVPPPIIPTNFDVPPPMIQNSINSIPPPGFGPPQMNVPYEPEYYPHEPDPYYNTFEPTQDMQWNQSWTPNVKSIENIPTLSNGDSYNKDLVRDKEYYATRVKKEPEERSYERDRESRNRYRERERERDRERDRDRDRERSRHRESDGVESPEASYKEEREYKHKSHRHRSRSRSHEKRSRKHKSRSRSGSRHRHKKKKKKSEKNKEDDNNTLVRVTQCLILVKYELYKMKIFPNDHYQFLVWTYQSYPQVSSHAALIRMTLTSSVQCVVCES</sequence>
<accession>A0A6G0U460</accession>
<feature type="region of interest" description="Disordered" evidence="5">
    <location>
        <begin position="118"/>
        <end position="138"/>
    </location>
</feature>
<dbReference type="GO" id="GO:0006397">
    <property type="term" value="P:mRNA processing"/>
    <property type="evidence" value="ECO:0007669"/>
    <property type="project" value="UniProtKB-KW"/>
</dbReference>
<comment type="subcellular location">
    <subcellularLocation>
        <location evidence="1">Nucleus</location>
    </subcellularLocation>
</comment>
<name>A0A6G0U460_APHGL</name>
<evidence type="ECO:0000256" key="4">
    <source>
        <dbReference type="ARBA" id="ARBA00023242"/>
    </source>
</evidence>
<keyword evidence="4" id="KW-0539">Nucleus</keyword>
<feature type="compositionally biased region" description="Basic and acidic residues" evidence="5">
    <location>
        <begin position="433"/>
        <end position="477"/>
    </location>
</feature>
<gene>
    <name evidence="7" type="ORF">AGLY_001988</name>
</gene>
<dbReference type="InterPro" id="IPR051187">
    <property type="entry name" value="Pre-mRNA_3'-end_processing_reg"/>
</dbReference>
<evidence type="ECO:0000259" key="6">
    <source>
        <dbReference type="Pfam" id="PF05182"/>
    </source>
</evidence>
<dbReference type="InterPro" id="IPR007854">
    <property type="entry name" value="Fip1_dom"/>
</dbReference>
<organism evidence="7 8">
    <name type="scientific">Aphis glycines</name>
    <name type="common">Soybean aphid</name>
    <dbReference type="NCBI Taxonomy" id="307491"/>
    <lineage>
        <taxon>Eukaryota</taxon>
        <taxon>Metazoa</taxon>
        <taxon>Ecdysozoa</taxon>
        <taxon>Arthropoda</taxon>
        <taxon>Hexapoda</taxon>
        <taxon>Insecta</taxon>
        <taxon>Pterygota</taxon>
        <taxon>Neoptera</taxon>
        <taxon>Paraneoptera</taxon>
        <taxon>Hemiptera</taxon>
        <taxon>Sternorrhyncha</taxon>
        <taxon>Aphidomorpha</taxon>
        <taxon>Aphidoidea</taxon>
        <taxon>Aphididae</taxon>
        <taxon>Aphidini</taxon>
        <taxon>Aphis</taxon>
        <taxon>Aphis</taxon>
    </lineage>
</organism>
<dbReference type="PANTHER" id="PTHR13484">
    <property type="entry name" value="FIP1-LIKE 1 PROTEIN"/>
    <property type="match status" value="1"/>
</dbReference>
<feature type="compositionally biased region" description="Basic and acidic residues" evidence="5">
    <location>
        <begin position="118"/>
        <end position="129"/>
    </location>
</feature>
<comment type="caution">
    <text evidence="7">The sequence shown here is derived from an EMBL/GenBank/DDBJ whole genome shotgun (WGS) entry which is preliminary data.</text>
</comment>
<protein>
    <recommendedName>
        <fullName evidence="6">Pre-mRNA polyadenylation factor Fip1 domain-containing protein</fullName>
    </recommendedName>
</protein>
<dbReference type="EMBL" id="VYZN01000005">
    <property type="protein sequence ID" value="KAE9543864.1"/>
    <property type="molecule type" value="Genomic_DNA"/>
</dbReference>
<dbReference type="AlphaFoldDB" id="A0A6G0U460"/>
<feature type="domain" description="Pre-mRNA polyadenylation factor Fip1" evidence="6">
    <location>
        <begin position="217"/>
        <end position="259"/>
    </location>
</feature>
<keyword evidence="8" id="KW-1185">Reference proteome</keyword>
<dbReference type="Proteomes" id="UP000475862">
    <property type="component" value="Unassembled WGS sequence"/>
</dbReference>
<feature type="compositionally biased region" description="Basic residues" evidence="5">
    <location>
        <begin position="493"/>
        <end position="533"/>
    </location>
</feature>
<feature type="region of interest" description="Disordered" evidence="5">
    <location>
        <begin position="433"/>
        <end position="539"/>
    </location>
</feature>